<dbReference type="RefSeq" id="WP_132703447.1">
    <property type="nucleotide sequence ID" value="NZ_SLZR01000020.1"/>
</dbReference>
<dbReference type="AlphaFoldDB" id="A0A4R3HX47"/>
<evidence type="ECO:0000313" key="2">
    <source>
        <dbReference type="Proteomes" id="UP000295793"/>
    </source>
</evidence>
<name>A0A4R3HX47_9GAMM</name>
<dbReference type="Proteomes" id="UP000295793">
    <property type="component" value="Unassembled WGS sequence"/>
</dbReference>
<sequence length="290" mass="32832">MSIHDFINSNLNSTDMDISEVSEAIIDIVDSGKPSMIARFGSVEIKGVLYPMMPTLIRAIFKNRVFNSMYNNAGFFSISDEEVGQFSSIMIEDMKQLDVLGSWRLEEKLLNKNYPNATKVKLSYLEPYLSLKPWSQSLVGKKVLVVHPFNKTIEQQYYSNRAHLFSDKNVLPEFRSLKVVKAVQTIAGTKSEFANWFEALDFMKSSIDVIDYDVAILGCGAYGFPLAAHIKRMGKTAIHLGGATQILFGIKGKRWDNHPVISSLYNDYWVRPSSEDIPTQADKVEQGCYW</sequence>
<keyword evidence="2" id="KW-1185">Reference proteome</keyword>
<evidence type="ECO:0000313" key="1">
    <source>
        <dbReference type="EMBL" id="TCS37173.1"/>
    </source>
</evidence>
<reference evidence="1 2" key="1">
    <citation type="submission" date="2019-03" db="EMBL/GenBank/DDBJ databases">
        <title>Genomic Encyclopedia of Archaeal and Bacterial Type Strains, Phase II (KMG-II): from individual species to whole genera.</title>
        <authorList>
            <person name="Goeker M."/>
        </authorList>
    </citation>
    <scope>NUCLEOTIDE SEQUENCE [LARGE SCALE GENOMIC DNA]</scope>
    <source>
        <strain evidence="1 2">DSM 15388</strain>
    </source>
</reference>
<gene>
    <name evidence="1" type="ORF">BCF53_12032</name>
</gene>
<comment type="caution">
    <text evidence="1">The sequence shown here is derived from an EMBL/GenBank/DDBJ whole genome shotgun (WGS) entry which is preliminary data.</text>
</comment>
<proteinExistence type="predicted"/>
<dbReference type="EMBL" id="SLZR01000020">
    <property type="protein sequence ID" value="TCS37173.1"/>
    <property type="molecule type" value="Genomic_DNA"/>
</dbReference>
<accession>A0A4R3HX47</accession>
<dbReference type="OrthoDB" id="9795420at2"/>
<organism evidence="1 2">
    <name type="scientific">Reinekea marinisedimentorum</name>
    <dbReference type="NCBI Taxonomy" id="230495"/>
    <lineage>
        <taxon>Bacteria</taxon>
        <taxon>Pseudomonadati</taxon>
        <taxon>Pseudomonadota</taxon>
        <taxon>Gammaproteobacteria</taxon>
        <taxon>Oceanospirillales</taxon>
        <taxon>Saccharospirillaceae</taxon>
        <taxon>Reinekea</taxon>
    </lineage>
</organism>
<protein>
    <submittedName>
        <fullName evidence="1">Uncharacterized protein</fullName>
    </submittedName>
</protein>